<accession>A0A0N4T3G1</accession>
<dbReference type="InterPro" id="IPR016024">
    <property type="entry name" value="ARM-type_fold"/>
</dbReference>
<dbReference type="EMBL" id="UZAD01000476">
    <property type="protein sequence ID" value="VDN83897.1"/>
    <property type="molecule type" value="Genomic_DNA"/>
</dbReference>
<sequence length="738" mass="81278">MSFMGATSDNTSLRLAGLACLQDVINRFSSIPEPEFPGHVILEQFQAQVGAALRPAFTADTPSDVTAAACQVCSTWIGSGVAQDLNDLRRVHQLLVSSLGKLTHGSINTQLYSESAATLEKLAILKAWAEVYIVAVDQKKQKKVVNAVAVKNEEKCSSLQESLLSLVSPELNSLINCWLAALRDSALLSLPPEFKNQLPLEGGAYYTAECADFCKEYYRVSWPPILLAACIWLKQNDFELQQKSDDSELCLRSLRNLLACSWSQRVLMRNAQLPIEVINVLYRLILTRENLRTQQLCADVVMIVLDAAQYSVTLDNDKDTKNGISGQQISTVKDGYKGAEGTSDGLRPVGSLAFAVLEVALCLLVRQIPQINSALMKSKSAAPLHYRRYSRLPIESNNLIKIGLNILTRIPVLCSSDGVVVVLPSILYLILGVLHESSLIDREQLVPDAPFGHVSIAAATAMQVLKTLLSTTPNDSTFPKWLSVMKSTLISLLNMTEDSKVDGAVIMLAVAVFITSSPPQLVMGNTGLLKRICKLFQTYLESEHKQVVVKCMQSLASIFGRREICYPFIAELVPKILKRIRPFVTSDAEGIPEIPQAEDVVILQEAVRILEIALSVANQKKQLAIVNLIVQLLGTFLCDNPVTYYRVLPISARKLHDYALDRLNAVGPSHPDEFKQVLLSFPALKSKIEESIRYHSSRSTQQTQRVTGAGKCEHIPLPVSKSAAIKLKLDFRAFNPAN</sequence>
<dbReference type="STRING" id="6280.A0A0N4T3G1"/>
<dbReference type="WBParaSite" id="BPAG_0000274101-mRNA-1">
    <property type="protein sequence ID" value="BPAG_0000274101-mRNA-1"/>
    <property type="gene ID" value="BPAG_0000274101"/>
</dbReference>
<evidence type="ECO:0000313" key="2">
    <source>
        <dbReference type="Proteomes" id="UP000278627"/>
    </source>
</evidence>
<evidence type="ECO:0000313" key="1">
    <source>
        <dbReference type="EMBL" id="VDN83897.1"/>
    </source>
</evidence>
<dbReference type="GO" id="GO:0008104">
    <property type="term" value="P:intracellular protein localization"/>
    <property type="evidence" value="ECO:0007669"/>
    <property type="project" value="TreeGrafter"/>
</dbReference>
<protein>
    <submittedName>
        <fullName evidence="3">Ral GTPase-activating protein subunit beta</fullName>
    </submittedName>
</protein>
<dbReference type="GO" id="GO:0005829">
    <property type="term" value="C:cytosol"/>
    <property type="evidence" value="ECO:0007669"/>
    <property type="project" value="GOC"/>
</dbReference>
<dbReference type="AlphaFoldDB" id="A0A0N4T3G1"/>
<dbReference type="InterPro" id="IPR040108">
    <property type="entry name" value="Laa1/Sip1/HEATR5"/>
</dbReference>
<proteinExistence type="predicted"/>
<keyword evidence="2" id="KW-1185">Reference proteome</keyword>
<organism evidence="3">
    <name type="scientific">Brugia pahangi</name>
    <name type="common">Filarial nematode worm</name>
    <dbReference type="NCBI Taxonomy" id="6280"/>
    <lineage>
        <taxon>Eukaryota</taxon>
        <taxon>Metazoa</taxon>
        <taxon>Ecdysozoa</taxon>
        <taxon>Nematoda</taxon>
        <taxon>Chromadorea</taxon>
        <taxon>Rhabditida</taxon>
        <taxon>Spirurina</taxon>
        <taxon>Spiruromorpha</taxon>
        <taxon>Filarioidea</taxon>
        <taxon>Onchocercidae</taxon>
        <taxon>Brugia</taxon>
    </lineage>
</organism>
<dbReference type="PANTHER" id="PTHR21663:SF0">
    <property type="entry name" value="HEAT REPEAT-CONTAINING PROTEIN 5B"/>
    <property type="match status" value="1"/>
</dbReference>
<dbReference type="Proteomes" id="UP000278627">
    <property type="component" value="Unassembled WGS sequence"/>
</dbReference>
<dbReference type="InterPro" id="IPR046837">
    <property type="entry name" value="Laa1/Sip1/HEATR5-like_HEAT"/>
</dbReference>
<dbReference type="GO" id="GO:0030139">
    <property type="term" value="C:endocytic vesicle"/>
    <property type="evidence" value="ECO:0007669"/>
    <property type="project" value="TreeGrafter"/>
</dbReference>
<dbReference type="Pfam" id="PF25468">
    <property type="entry name" value="HEAT_HEATR5A"/>
    <property type="match status" value="1"/>
</dbReference>
<reference evidence="1 2" key="2">
    <citation type="submission" date="2018-11" db="EMBL/GenBank/DDBJ databases">
        <authorList>
            <consortium name="Pathogen Informatics"/>
        </authorList>
    </citation>
    <scope>NUCLEOTIDE SEQUENCE [LARGE SCALE GENOMIC DNA]</scope>
</reference>
<gene>
    <name evidence="1" type="ORF">BPAG_LOCUS2711</name>
</gene>
<dbReference type="GO" id="GO:0005794">
    <property type="term" value="C:Golgi apparatus"/>
    <property type="evidence" value="ECO:0007669"/>
    <property type="project" value="TreeGrafter"/>
</dbReference>
<dbReference type="PANTHER" id="PTHR21663">
    <property type="entry name" value="HYPOTHETICAL HEAT DOMAIN-CONTAINING"/>
    <property type="match status" value="1"/>
</dbReference>
<dbReference type="GO" id="GO:0006897">
    <property type="term" value="P:endocytosis"/>
    <property type="evidence" value="ECO:0007669"/>
    <property type="project" value="TreeGrafter"/>
</dbReference>
<dbReference type="GO" id="GO:0042147">
    <property type="term" value="P:retrograde transport, endosome to Golgi"/>
    <property type="evidence" value="ECO:0007669"/>
    <property type="project" value="TreeGrafter"/>
</dbReference>
<dbReference type="GO" id="GO:0016020">
    <property type="term" value="C:membrane"/>
    <property type="evidence" value="ECO:0007669"/>
    <property type="project" value="TreeGrafter"/>
</dbReference>
<name>A0A0N4T3G1_BRUPA</name>
<reference evidence="3" key="1">
    <citation type="submission" date="2017-02" db="UniProtKB">
        <authorList>
            <consortium name="WormBaseParasite"/>
        </authorList>
    </citation>
    <scope>IDENTIFICATION</scope>
</reference>
<dbReference type="Pfam" id="PF20210">
    <property type="entry name" value="Laa1_Sip1_HTR5"/>
    <property type="match status" value="1"/>
</dbReference>
<evidence type="ECO:0000313" key="3">
    <source>
        <dbReference type="WBParaSite" id="BPAG_0000274101-mRNA-1"/>
    </source>
</evidence>
<dbReference type="SUPFAM" id="SSF48371">
    <property type="entry name" value="ARM repeat"/>
    <property type="match status" value="1"/>
</dbReference>